<evidence type="ECO:0000256" key="2">
    <source>
        <dbReference type="ARBA" id="ARBA00022692"/>
    </source>
</evidence>
<dbReference type="AlphaFoldDB" id="A0A1I5ABL2"/>
<evidence type="ECO:0000256" key="4">
    <source>
        <dbReference type="ARBA" id="ARBA00023136"/>
    </source>
</evidence>
<dbReference type="Gene3D" id="3.30.1490.480">
    <property type="entry name" value="Endolytic murein transglycosylase"/>
    <property type="match status" value="1"/>
</dbReference>
<sequence length="380" mass="39916">MSAAVTVPPVRHRPTPTQFRRRRLALLASALLVGALLVAAAVFLLGPDDYAGGGSGSVVVRVQAGDSTSAIGESLVAQDVVKSRAAFVSAAADEEGIARIQPGFYELRSQMSGGAAAEALVDPERRVGFMDVRGGVQLDDTRAPNGELSPGVLSQISQATCLGEADGEPRCTGVDELRAAMAGADPAEIGVPEWAHAGFRNAVPERRLEGLVAPGPYDLDPRGTPEEVLREVLEISAERLADAGLGGEDAYRTLIVASIVEKESLAPDMPKVARVIENRLAAGQRLEMDSTVNYPLDVQALRTTAEARGTPGPYNTYLNTGLPPTPVASVSTTALQAAEEPAPGQWLFFVRCTTEGGSCFAVTYEEHLGNVDRARAEGAF</sequence>
<evidence type="ECO:0000256" key="1">
    <source>
        <dbReference type="ARBA" id="ARBA00022475"/>
    </source>
</evidence>
<name>A0A1I5ABL2_PSUAM</name>
<evidence type="ECO:0000256" key="6">
    <source>
        <dbReference type="ARBA" id="ARBA00023316"/>
    </source>
</evidence>
<keyword evidence="6 7" id="KW-0961">Cell wall biogenesis/degradation</keyword>
<dbReference type="GO" id="GO:0009252">
    <property type="term" value="P:peptidoglycan biosynthetic process"/>
    <property type="evidence" value="ECO:0007669"/>
    <property type="project" value="UniProtKB-UniRule"/>
</dbReference>
<dbReference type="HAMAP" id="MF_02065">
    <property type="entry name" value="MltG"/>
    <property type="match status" value="1"/>
</dbReference>
<dbReference type="InterPro" id="IPR003770">
    <property type="entry name" value="MLTG-like"/>
</dbReference>
<keyword evidence="3 7" id="KW-1133">Transmembrane helix</keyword>
<dbReference type="Proteomes" id="UP000199614">
    <property type="component" value="Unassembled WGS sequence"/>
</dbReference>
<protein>
    <recommendedName>
        <fullName evidence="7">Endolytic murein transglycosylase</fullName>
        <ecNumber evidence="7">4.2.2.29</ecNumber>
    </recommendedName>
    <alternativeName>
        <fullName evidence="7">Peptidoglycan lytic transglycosylase</fullName>
    </alternativeName>
    <alternativeName>
        <fullName evidence="7">Peptidoglycan polymerization terminase</fullName>
    </alternativeName>
</protein>
<organism evidence="8 9">
    <name type="scientific">Pseudonocardia ammonioxydans</name>
    <dbReference type="NCBI Taxonomy" id="260086"/>
    <lineage>
        <taxon>Bacteria</taxon>
        <taxon>Bacillati</taxon>
        <taxon>Actinomycetota</taxon>
        <taxon>Actinomycetes</taxon>
        <taxon>Pseudonocardiales</taxon>
        <taxon>Pseudonocardiaceae</taxon>
        <taxon>Pseudonocardia</taxon>
    </lineage>
</organism>
<keyword evidence="9" id="KW-1185">Reference proteome</keyword>
<keyword evidence="1 7" id="KW-1003">Cell membrane</keyword>
<dbReference type="EC" id="4.2.2.29" evidence="7"/>
<proteinExistence type="inferred from homology"/>
<evidence type="ECO:0000313" key="8">
    <source>
        <dbReference type="EMBL" id="SFN59961.1"/>
    </source>
</evidence>
<dbReference type="GO" id="GO:0008932">
    <property type="term" value="F:lytic endotransglycosylase activity"/>
    <property type="evidence" value="ECO:0007669"/>
    <property type="project" value="UniProtKB-UniRule"/>
</dbReference>
<keyword evidence="5 7" id="KW-0456">Lyase</keyword>
<dbReference type="EMBL" id="FOUY01000017">
    <property type="protein sequence ID" value="SFN59961.1"/>
    <property type="molecule type" value="Genomic_DNA"/>
</dbReference>
<dbReference type="GO" id="GO:0005886">
    <property type="term" value="C:plasma membrane"/>
    <property type="evidence" value="ECO:0007669"/>
    <property type="project" value="UniProtKB-UniRule"/>
</dbReference>
<dbReference type="Pfam" id="PF02618">
    <property type="entry name" value="YceG"/>
    <property type="match status" value="1"/>
</dbReference>
<comment type="similarity">
    <text evidence="7">Belongs to the transglycosylase MltG family.</text>
</comment>
<comment type="catalytic activity">
    <reaction evidence="7">
        <text>a peptidoglycan chain = a peptidoglycan chain with N-acetyl-1,6-anhydromuramyl-[peptide] at the reducing end + a peptidoglycan chain with N-acetylglucosamine at the non-reducing end.</text>
        <dbReference type="EC" id="4.2.2.29"/>
    </reaction>
</comment>
<reference evidence="8 9" key="1">
    <citation type="submission" date="2016-10" db="EMBL/GenBank/DDBJ databases">
        <authorList>
            <person name="de Groot N.N."/>
        </authorList>
    </citation>
    <scope>NUCLEOTIDE SEQUENCE [LARGE SCALE GENOMIC DNA]</scope>
    <source>
        <strain evidence="8 9">CGMCC 4.1877</strain>
    </source>
</reference>
<accession>A0A1I5ABL2</accession>
<dbReference type="OrthoDB" id="9814591at2"/>
<evidence type="ECO:0000256" key="5">
    <source>
        <dbReference type="ARBA" id="ARBA00023239"/>
    </source>
</evidence>
<comment type="function">
    <text evidence="7">Functions as a peptidoglycan terminase that cleaves nascent peptidoglycan strands endolytically to terminate their elongation.</text>
</comment>
<feature type="site" description="Important for catalytic activity" evidence="7">
    <location>
        <position position="263"/>
    </location>
</feature>
<dbReference type="PANTHER" id="PTHR30518">
    <property type="entry name" value="ENDOLYTIC MUREIN TRANSGLYCOSYLASE"/>
    <property type="match status" value="1"/>
</dbReference>
<evidence type="ECO:0000313" key="9">
    <source>
        <dbReference type="Proteomes" id="UP000199614"/>
    </source>
</evidence>
<evidence type="ECO:0000256" key="7">
    <source>
        <dbReference type="HAMAP-Rule" id="MF_02065"/>
    </source>
</evidence>
<dbReference type="STRING" id="260086.SAMN05216207_101784"/>
<dbReference type="PANTHER" id="PTHR30518:SF2">
    <property type="entry name" value="ENDOLYTIC MUREIN TRANSGLYCOSYLASE"/>
    <property type="match status" value="1"/>
</dbReference>
<gene>
    <name evidence="7" type="primary">mltG</name>
    <name evidence="8" type="ORF">SAMN05216207_101784</name>
</gene>
<evidence type="ECO:0000256" key="3">
    <source>
        <dbReference type="ARBA" id="ARBA00022989"/>
    </source>
</evidence>
<keyword evidence="4 7" id="KW-0472">Membrane</keyword>
<dbReference type="GO" id="GO:0071555">
    <property type="term" value="P:cell wall organization"/>
    <property type="evidence" value="ECO:0007669"/>
    <property type="project" value="UniProtKB-KW"/>
</dbReference>
<keyword evidence="2 7" id="KW-0812">Transmembrane</keyword>